<sequence length="111" mass="13079">MTFSPLLIARYKRTSLLLLLHSKVGYSVPFHLLFTCLIALIPLLILHKNQSPARSRKSFKQREIINQRIWENTILSSWVIFFIGMTQIVVCLMGFTKWLLFRKTLKRIALF</sequence>
<feature type="transmembrane region" description="Helical" evidence="1">
    <location>
        <begin position="28"/>
        <end position="48"/>
    </location>
</feature>
<dbReference type="Proteomes" id="UP000005101">
    <property type="component" value="Unassembled WGS sequence"/>
</dbReference>
<protein>
    <submittedName>
        <fullName evidence="2">Uncharacterized protein</fullName>
    </submittedName>
</protein>
<feature type="transmembrane region" description="Helical" evidence="1">
    <location>
        <begin position="69"/>
        <end position="95"/>
    </location>
</feature>
<keyword evidence="3" id="KW-1185">Reference proteome</keyword>
<accession>A0ABN0BJ69</accession>
<keyword evidence="1" id="KW-0472">Membrane</keyword>
<proteinExistence type="predicted"/>
<evidence type="ECO:0000256" key="1">
    <source>
        <dbReference type="SAM" id="Phobius"/>
    </source>
</evidence>
<keyword evidence="1" id="KW-1133">Transmembrane helix</keyword>
<evidence type="ECO:0000313" key="3">
    <source>
        <dbReference type="Proteomes" id="UP000005101"/>
    </source>
</evidence>
<name>A0ABN0BJ69_BACFG</name>
<keyword evidence="1" id="KW-0812">Transmembrane</keyword>
<gene>
    <name evidence="2" type="ORF">BFAG_01614</name>
</gene>
<dbReference type="EMBL" id="EQ973213">
    <property type="protein sequence ID" value="EFR52919.1"/>
    <property type="molecule type" value="Genomic_DNA"/>
</dbReference>
<evidence type="ECO:0000313" key="2">
    <source>
        <dbReference type="EMBL" id="EFR52919.1"/>
    </source>
</evidence>
<reference evidence="2 3" key="1">
    <citation type="submission" date="2008-12" db="EMBL/GenBank/DDBJ databases">
        <title>Annotation of Bacteroides fragilis strain 3_1_12.</title>
        <authorList>
            <consortium name="The Broad Institute Genome Sequencing Platform"/>
            <person name="Ward D."/>
            <person name="Young S.K."/>
            <person name="Kodira C.D."/>
            <person name="Zeng Q."/>
            <person name="Koehrsen M."/>
            <person name="Alvarado L."/>
            <person name="Berlin A."/>
            <person name="Borenstein D."/>
            <person name="Chen Z."/>
            <person name="Engels R."/>
            <person name="Freedman E."/>
            <person name="Gellesch M."/>
            <person name="Goldberg J."/>
            <person name="Griggs A."/>
            <person name="Gujja S."/>
            <person name="Heiman D."/>
            <person name="Hepburn T."/>
            <person name="Howarth C."/>
            <person name="Jen D."/>
            <person name="Larson L."/>
            <person name="Lewis B."/>
            <person name="Mehta T."/>
            <person name="Park D."/>
            <person name="Pearson M."/>
            <person name="Roberts A."/>
            <person name="Saif S."/>
            <person name="Shea T."/>
            <person name="Shenoy N."/>
            <person name="Sisk P."/>
            <person name="Stolte C."/>
            <person name="Sykes S."/>
            <person name="Walk T."/>
            <person name="White J."/>
            <person name="Yandava C."/>
            <person name="Allen-Vercoe E."/>
            <person name="Strauss J."/>
            <person name="Ambrose C."/>
            <person name="Lander E."/>
            <person name="Nusbaum C."/>
            <person name="Galagan J."/>
            <person name="Birren B."/>
        </authorList>
    </citation>
    <scope>NUCLEOTIDE SEQUENCE [LARGE SCALE GENOMIC DNA]</scope>
    <source>
        <strain evidence="2 3">3_1_12</strain>
    </source>
</reference>
<organism evidence="2 3">
    <name type="scientific">Bacteroides fragilis 3_1_12</name>
    <dbReference type="NCBI Taxonomy" id="457424"/>
    <lineage>
        <taxon>Bacteria</taxon>
        <taxon>Pseudomonadati</taxon>
        <taxon>Bacteroidota</taxon>
        <taxon>Bacteroidia</taxon>
        <taxon>Bacteroidales</taxon>
        <taxon>Bacteroidaceae</taxon>
        <taxon>Bacteroides</taxon>
    </lineage>
</organism>